<dbReference type="STRING" id="981085.W9R1L6"/>
<feature type="compositionally biased region" description="Polar residues" evidence="1">
    <location>
        <begin position="501"/>
        <end position="527"/>
    </location>
</feature>
<feature type="compositionally biased region" description="Polar residues" evidence="1">
    <location>
        <begin position="586"/>
        <end position="603"/>
    </location>
</feature>
<dbReference type="AlphaFoldDB" id="W9R1L6"/>
<dbReference type="PANTHER" id="PTHR34282:SF1">
    <property type="entry name" value="DUF3741 DOMAIN-CONTAINING PROTEIN"/>
    <property type="match status" value="1"/>
</dbReference>
<name>W9R1L6_9ROSA</name>
<proteinExistence type="predicted"/>
<evidence type="ECO:0000256" key="1">
    <source>
        <dbReference type="SAM" id="MobiDB-lite"/>
    </source>
</evidence>
<feature type="compositionally biased region" description="Basic and acidic residues" evidence="1">
    <location>
        <begin position="625"/>
        <end position="643"/>
    </location>
</feature>
<dbReference type="InterPro" id="IPR032795">
    <property type="entry name" value="DUF3741-assoc"/>
</dbReference>
<dbReference type="eggNOG" id="ENOG502QX43">
    <property type="taxonomic scope" value="Eukaryota"/>
</dbReference>
<sequence length="1018" mass="115888">MAKRSDFAQKLLDDLRLRKERMAASSQSSNRSNSMAIIDAYSYAKQNYRGSKDMRTNDMIGSRIENGRTKSNISRSSISGEAAQHIVPYGRGQGSQQRGDLSMALAFALENVGKIKRTDSSTRSSMLGFLQQFGMRPIDLSKMERRSSGNSHRPSTSHHFPAFSPLQIEEISKGAQRLNQILRACSNGLNFDRYSIEIGKELLQGAIDLENSLKMLVNLQEASEYMVTPQRKNRIKLLEEGEEDDEESTVNVAEEWKLDLPRFSFDKSSRHSVQELGRTGLNQRLPALSNSVERTNSSSRSISHSRSASYSSNVKSVSAFSEHKNQPSSSESKPEKARIPNVIAKLMGLDKLPKSETQTNTVQKNYGFKPKDEGERLRKATQEAAKIVGQKAKGVENLAPPKKQKMVEANKNHVVQNTPFVFVQEKNPTANFNFEVIFDDDKLPWENSQGSKSVTRSEKTTMRKDEHQNVVVQIKQNTITRVDIKEKERNQEIKKHMEAQAHNSFEGSPLLQQKRQAEKQSSSGQKKTQNDNREIQQPLTLRKSMSEERDQSVKQISLARKHKGSEVMSKSLKQNQEKLTKKSTRKTTNSIQSERFTNGSHQDNQMKQRDSAKLDIDNNLNNWKPDQKLSPRVQPEPELRKERTRVPPVMDEKAVHVPIMHKAKVAAKVQKIESTRRIDEIVARRNGTLNNMSRPLRHQNSVLKEVKPRRLEKVSGTRPEEAEPHISKSDIDAANDELTDLAQEMNIETEKPTTLSISKKDDFLGLKEPETQAPNDTSQNVIPNDQHDRAPLCEDQELLCRSDVVNELDGNNGETADTNHEITIESVEQSKPELEPLTESENHLKHIIIKSQLFLNTAEALFKLDNIPIDILHDHQDQHDNHEDRKLILDCGYELMRRKGRRQEVAVHPCVKVSKSFVKITTFDGLVRELSKGFEKLRLYGRNGKEDCEADEYLPRMLESDVYNKDPDVNCMWDMGWNESMVAFIEVDEVVRDVEKHLLNGLLDDITGELLFRSMSVH</sequence>
<dbReference type="Proteomes" id="UP000030645">
    <property type="component" value="Unassembled WGS sequence"/>
</dbReference>
<reference evidence="4" key="1">
    <citation type="submission" date="2013-01" db="EMBL/GenBank/DDBJ databases">
        <title>Draft Genome Sequence of a Mulberry Tree, Morus notabilis C.K. Schneid.</title>
        <authorList>
            <person name="He N."/>
            <person name="Zhao S."/>
        </authorList>
    </citation>
    <scope>NUCLEOTIDE SEQUENCE</scope>
</reference>
<feature type="compositionally biased region" description="Polar residues" evidence="1">
    <location>
        <begin position="148"/>
        <end position="158"/>
    </location>
</feature>
<feature type="compositionally biased region" description="Basic and acidic residues" evidence="1">
    <location>
        <begin position="455"/>
        <end position="468"/>
    </location>
</feature>
<feature type="compositionally biased region" description="Basic and acidic residues" evidence="1">
    <location>
        <begin position="710"/>
        <end position="731"/>
    </location>
</feature>
<feature type="compositionally biased region" description="Low complexity" evidence="1">
    <location>
        <begin position="289"/>
        <end position="320"/>
    </location>
</feature>
<dbReference type="EMBL" id="KE344493">
    <property type="protein sequence ID" value="EXB63954.1"/>
    <property type="molecule type" value="Genomic_DNA"/>
</dbReference>
<organism evidence="3 4">
    <name type="scientific">Morus notabilis</name>
    <dbReference type="NCBI Taxonomy" id="981085"/>
    <lineage>
        <taxon>Eukaryota</taxon>
        <taxon>Viridiplantae</taxon>
        <taxon>Streptophyta</taxon>
        <taxon>Embryophyta</taxon>
        <taxon>Tracheophyta</taxon>
        <taxon>Spermatophyta</taxon>
        <taxon>Magnoliopsida</taxon>
        <taxon>eudicotyledons</taxon>
        <taxon>Gunneridae</taxon>
        <taxon>Pentapetalae</taxon>
        <taxon>rosids</taxon>
        <taxon>fabids</taxon>
        <taxon>Rosales</taxon>
        <taxon>Moraceae</taxon>
        <taxon>Moreae</taxon>
        <taxon>Morus</taxon>
    </lineage>
</organism>
<protein>
    <recommendedName>
        <fullName evidence="2">DUF3741 domain-containing protein</fullName>
    </recommendedName>
</protein>
<evidence type="ECO:0000313" key="3">
    <source>
        <dbReference type="EMBL" id="EXB63954.1"/>
    </source>
</evidence>
<feature type="region of interest" description="Disordered" evidence="1">
    <location>
        <begin position="710"/>
        <end position="732"/>
    </location>
</feature>
<gene>
    <name evidence="3" type="ORF">L484_003337</name>
</gene>
<keyword evidence="4" id="KW-1185">Reference proteome</keyword>
<feature type="region of interest" description="Disordered" evidence="1">
    <location>
        <begin position="498"/>
        <end position="643"/>
    </location>
</feature>
<dbReference type="PANTHER" id="PTHR34282">
    <property type="entry name" value="OS01G0228800 PROTEIN-RELATED"/>
    <property type="match status" value="1"/>
</dbReference>
<feature type="region of interest" description="Disordered" evidence="1">
    <location>
        <begin position="144"/>
        <end position="163"/>
    </location>
</feature>
<feature type="compositionally biased region" description="Basic and acidic residues" evidence="1">
    <location>
        <begin position="604"/>
        <end position="616"/>
    </location>
</feature>
<accession>W9R1L6</accession>
<feature type="domain" description="DUF3741" evidence="2">
    <location>
        <begin position="328"/>
        <end position="355"/>
    </location>
</feature>
<feature type="region of interest" description="Disordered" evidence="1">
    <location>
        <begin position="276"/>
        <end position="338"/>
    </location>
</feature>
<evidence type="ECO:0000313" key="4">
    <source>
        <dbReference type="Proteomes" id="UP000030645"/>
    </source>
</evidence>
<feature type="region of interest" description="Disordered" evidence="1">
    <location>
        <begin position="445"/>
        <end position="468"/>
    </location>
</feature>
<evidence type="ECO:0000259" key="2">
    <source>
        <dbReference type="Pfam" id="PF14383"/>
    </source>
</evidence>
<dbReference type="Pfam" id="PF14383">
    <property type="entry name" value="VARLMGL"/>
    <property type="match status" value="1"/>
</dbReference>